<gene>
    <name evidence="2" type="ORF">BBRV_LOCUS105996</name>
</gene>
<reference evidence="2" key="1">
    <citation type="submission" date="2020-07" db="EMBL/GenBank/DDBJ databases">
        <authorList>
            <person name="Ferguson B K."/>
        </authorList>
    </citation>
    <scope>NUCLEOTIDE SEQUENCE</scope>
    <source>
        <strain evidence="2">L06</strain>
    </source>
</reference>
<name>A0A6V7LH11_9HYME</name>
<dbReference type="EMBL" id="CADCXW020000343">
    <property type="protein sequence ID" value="CAD1575379.1"/>
    <property type="molecule type" value="Genomic_DNA"/>
</dbReference>
<dbReference type="SUPFAM" id="SSF54695">
    <property type="entry name" value="POZ domain"/>
    <property type="match status" value="1"/>
</dbReference>
<evidence type="ECO:0000313" key="2">
    <source>
        <dbReference type="EMBL" id="CAD1575379.1"/>
    </source>
</evidence>
<organism evidence="2">
    <name type="scientific">Bracon brevicornis</name>
    <dbReference type="NCBI Taxonomy" id="1563983"/>
    <lineage>
        <taxon>Eukaryota</taxon>
        <taxon>Metazoa</taxon>
        <taxon>Ecdysozoa</taxon>
        <taxon>Arthropoda</taxon>
        <taxon>Hexapoda</taxon>
        <taxon>Insecta</taxon>
        <taxon>Pterygota</taxon>
        <taxon>Neoptera</taxon>
        <taxon>Endopterygota</taxon>
        <taxon>Hymenoptera</taxon>
        <taxon>Apocrita</taxon>
        <taxon>Ichneumonoidea</taxon>
        <taxon>Braconidae</taxon>
        <taxon>Braconinae</taxon>
        <taxon>Bracon</taxon>
    </lineage>
</organism>
<dbReference type="SMART" id="SM00225">
    <property type="entry name" value="BTB"/>
    <property type="match status" value="1"/>
</dbReference>
<dbReference type="AlphaFoldDB" id="A0A6V7LH11"/>
<dbReference type="CDD" id="cd18186">
    <property type="entry name" value="BTB_POZ_ZBTB_KLHL-like"/>
    <property type="match status" value="1"/>
</dbReference>
<dbReference type="PROSITE" id="PS50097">
    <property type="entry name" value="BTB"/>
    <property type="match status" value="1"/>
</dbReference>
<sequence length="335" mass="38650">MNSFKIDQPYFNRIQVEWIIEGRFINITEKPIVSPPFVLQSEGQLIPFSLIFHCYATHKLEVRRSDNTIPGTAIVTVIVKHRDNLRPFVEVKLTSNDRDTLSFNDIGTLPPRLDKRYMYSVASSKIKCYITWLGFTKNTHSSSQTQLHQPLCITKVPYTNKESPDVKLILDNKEITAHKAILSLHSPVFMKMFQTRMREAHEKKIIIEDVTFETMKILIGIIYTGEDDELVGKDMILKVLAAAHKYQMSIVMRVCEVKLLLEIPQDPKAIFSAANLYGTEELFRTAMEYIVATKKLPFAEIKEVCMKEPKWMSILIDLMYEKLEVIICTEQALSK</sequence>
<dbReference type="Gene3D" id="3.30.710.10">
    <property type="entry name" value="Potassium Channel Kv1.1, Chain A"/>
    <property type="match status" value="1"/>
</dbReference>
<dbReference type="Pfam" id="PF00651">
    <property type="entry name" value="BTB"/>
    <property type="match status" value="1"/>
</dbReference>
<protein>
    <recommendedName>
        <fullName evidence="1">BTB domain-containing protein</fullName>
    </recommendedName>
</protein>
<accession>A0A6V7LH11</accession>
<evidence type="ECO:0000259" key="1">
    <source>
        <dbReference type="PROSITE" id="PS50097"/>
    </source>
</evidence>
<proteinExistence type="predicted"/>
<dbReference type="PANTHER" id="PTHR24413">
    <property type="entry name" value="SPECKLE-TYPE POZ PROTEIN"/>
    <property type="match status" value="1"/>
</dbReference>
<dbReference type="InterPro" id="IPR000210">
    <property type="entry name" value="BTB/POZ_dom"/>
</dbReference>
<dbReference type="InterPro" id="IPR011333">
    <property type="entry name" value="SKP1/BTB/POZ_sf"/>
</dbReference>
<feature type="domain" description="BTB" evidence="1">
    <location>
        <begin position="164"/>
        <end position="226"/>
    </location>
</feature>